<dbReference type="GO" id="GO:0005737">
    <property type="term" value="C:cytoplasm"/>
    <property type="evidence" value="ECO:0007669"/>
    <property type="project" value="TreeGrafter"/>
</dbReference>
<evidence type="ECO:0000256" key="1">
    <source>
        <dbReference type="PROSITE-ProRule" id="PRU00339"/>
    </source>
</evidence>
<dbReference type="PROSITE" id="PS50293">
    <property type="entry name" value="TPR_REGION"/>
    <property type="match status" value="1"/>
</dbReference>
<accession>A0A0G4IH14</accession>
<dbReference type="SUPFAM" id="SSF48452">
    <property type="entry name" value="TPR-like"/>
    <property type="match status" value="1"/>
</dbReference>
<dbReference type="GO" id="GO:0043565">
    <property type="term" value="F:sequence-specific DNA binding"/>
    <property type="evidence" value="ECO:0007669"/>
    <property type="project" value="TreeGrafter"/>
</dbReference>
<keyword evidence="4" id="KW-1185">Reference proteome</keyword>
<dbReference type="Gene3D" id="2.60.120.650">
    <property type="entry name" value="Cupin"/>
    <property type="match status" value="1"/>
</dbReference>
<dbReference type="Pfam" id="PF14559">
    <property type="entry name" value="TPR_19"/>
    <property type="match status" value="1"/>
</dbReference>
<dbReference type="InterPro" id="IPR003347">
    <property type="entry name" value="JmjC_dom"/>
</dbReference>
<dbReference type="InterPro" id="IPR011990">
    <property type="entry name" value="TPR-like_helical_dom_sf"/>
</dbReference>
<dbReference type="InterPro" id="IPR019734">
    <property type="entry name" value="TPR_rpt"/>
</dbReference>
<organism evidence="3 4">
    <name type="scientific">Plasmodiophora brassicae</name>
    <name type="common">Clubroot disease agent</name>
    <dbReference type="NCBI Taxonomy" id="37360"/>
    <lineage>
        <taxon>Eukaryota</taxon>
        <taxon>Sar</taxon>
        <taxon>Rhizaria</taxon>
        <taxon>Endomyxa</taxon>
        <taxon>Phytomyxea</taxon>
        <taxon>Plasmodiophorida</taxon>
        <taxon>Plasmodiophoridae</taxon>
        <taxon>Plasmodiophora</taxon>
    </lineage>
</organism>
<feature type="repeat" description="TPR" evidence="1">
    <location>
        <begin position="63"/>
        <end position="96"/>
    </location>
</feature>
<dbReference type="PANTHER" id="PTHR12480">
    <property type="entry name" value="ARGININE DEMETHYLASE AND LYSYL-HYDROXYLASE JMJD"/>
    <property type="match status" value="1"/>
</dbReference>
<feature type="domain" description="JmjC" evidence="2">
    <location>
        <begin position="261"/>
        <end position="410"/>
    </location>
</feature>
<dbReference type="PROSITE" id="PS51184">
    <property type="entry name" value="JMJC"/>
    <property type="match status" value="1"/>
</dbReference>
<proteinExistence type="predicted"/>
<dbReference type="Proteomes" id="UP000039324">
    <property type="component" value="Unassembled WGS sequence"/>
</dbReference>
<dbReference type="SMART" id="SM00028">
    <property type="entry name" value="TPR"/>
    <property type="match status" value="2"/>
</dbReference>
<gene>
    <name evidence="3" type="ORF">PBRA_000291</name>
</gene>
<evidence type="ECO:0000259" key="2">
    <source>
        <dbReference type="PROSITE" id="PS51184"/>
    </source>
</evidence>
<dbReference type="Gene3D" id="1.25.40.10">
    <property type="entry name" value="Tetratricopeptide repeat domain"/>
    <property type="match status" value="1"/>
</dbReference>
<dbReference type="EMBL" id="CDSF01000001">
    <property type="protein sequence ID" value="CEO94506.1"/>
    <property type="molecule type" value="Genomic_DNA"/>
</dbReference>
<name>A0A0G4IH14_PLABS</name>
<evidence type="ECO:0000313" key="3">
    <source>
        <dbReference type="EMBL" id="CEO94506.1"/>
    </source>
</evidence>
<dbReference type="SMART" id="SM00558">
    <property type="entry name" value="JmjC"/>
    <property type="match status" value="1"/>
</dbReference>
<dbReference type="InterPro" id="IPR041667">
    <property type="entry name" value="Cupin_8"/>
</dbReference>
<dbReference type="Pfam" id="PF13621">
    <property type="entry name" value="Cupin_8"/>
    <property type="match status" value="1"/>
</dbReference>
<reference evidence="3 4" key="1">
    <citation type="submission" date="2015-02" db="EMBL/GenBank/DDBJ databases">
        <authorList>
            <person name="Chooi Y.-H."/>
        </authorList>
    </citation>
    <scope>NUCLEOTIDE SEQUENCE [LARGE SCALE GENOMIC DNA]</scope>
    <source>
        <strain evidence="3">E3</strain>
    </source>
</reference>
<dbReference type="SUPFAM" id="SSF51197">
    <property type="entry name" value="Clavaminate synthase-like"/>
    <property type="match status" value="1"/>
</dbReference>
<dbReference type="InterPro" id="IPR050910">
    <property type="entry name" value="JMJD6_ArgDemeth/LysHydrox"/>
</dbReference>
<sequence>MMRRAAGHGAVGIVAGALLVAVAVHGLGTVELNRQAIDLAQRGDLDGALSTLSMALAEAPTDDQLLNNMGVTLMRMGRYDQALDMLDRAIAIRPDHPDAVSNRRDLLHFMQRPSENAVAAPTLTPRLRLPRVALDDLYAPGNEDYAYGRKAFILTGATDRWPLFDQRQATRDDDDDDRHWLISFVRDAFPNSTADFYPHNMARSTVRPFLVPLQDAVDELRAPSGRFPADPTRPGSYVQWNIPLAEWRQLRPMMHRMPYAFAADEQWLDDCLRGDDALVDRFSLRLHWRMLLIGTQGAGMFFHHDVLRGSSWQVQIAGSKRWTICDPAANDGLLYAAGDVDTFRPDLARWPRFAASTCYDDVVRPGEMLFYPRDYWHQTLNLETPTITLTGTVVDENNADTVERELRDECTTGKWGWHLGDDLCGQLEQCYALWNATMTGDRRASVVRKCPNVQLGGA</sequence>
<dbReference type="PROSITE" id="PS50005">
    <property type="entry name" value="TPR"/>
    <property type="match status" value="1"/>
</dbReference>
<dbReference type="OMA" id="THGECIA"/>
<evidence type="ECO:0000313" key="4">
    <source>
        <dbReference type="Proteomes" id="UP000039324"/>
    </source>
</evidence>
<dbReference type="AlphaFoldDB" id="A0A0G4IH14"/>
<keyword evidence="1" id="KW-0802">TPR repeat</keyword>
<dbReference type="GO" id="GO:0045905">
    <property type="term" value="P:positive regulation of translational termination"/>
    <property type="evidence" value="ECO:0007669"/>
    <property type="project" value="TreeGrafter"/>
</dbReference>
<dbReference type="PANTHER" id="PTHR12480:SF6">
    <property type="entry name" value="2-OXOGLUTARATE AND IRON-DEPENDENT OXYGENASE JMJD4"/>
    <property type="match status" value="1"/>
</dbReference>
<dbReference type="GO" id="GO:0016706">
    <property type="term" value="F:2-oxoglutarate-dependent dioxygenase activity"/>
    <property type="evidence" value="ECO:0007669"/>
    <property type="project" value="TreeGrafter"/>
</dbReference>
<protein>
    <recommendedName>
        <fullName evidence="2">JmjC domain-containing protein</fullName>
    </recommendedName>
</protein>
<dbReference type="GO" id="GO:0005634">
    <property type="term" value="C:nucleus"/>
    <property type="evidence" value="ECO:0007669"/>
    <property type="project" value="TreeGrafter"/>
</dbReference>
<dbReference type="OrthoDB" id="438164at2759"/>